<feature type="region of interest" description="Disordered" evidence="13">
    <location>
        <begin position="1425"/>
        <end position="1599"/>
    </location>
</feature>
<feature type="compositionally biased region" description="Low complexity" evidence="13">
    <location>
        <begin position="2624"/>
        <end position="2651"/>
    </location>
</feature>
<feature type="compositionally biased region" description="Basic and acidic residues" evidence="13">
    <location>
        <begin position="1721"/>
        <end position="1743"/>
    </location>
</feature>
<dbReference type="InterPro" id="IPR001487">
    <property type="entry name" value="Bromodomain"/>
</dbReference>
<evidence type="ECO:0000313" key="18">
    <source>
        <dbReference type="EnsemblMetazoa" id="AAEL001992-PN"/>
    </source>
</evidence>
<feature type="compositionally biased region" description="Low complexity" evidence="13">
    <location>
        <begin position="1432"/>
        <end position="1457"/>
    </location>
</feature>
<feature type="compositionally biased region" description="Basic and acidic residues" evidence="13">
    <location>
        <begin position="1"/>
        <end position="14"/>
    </location>
</feature>
<feature type="domain" description="PHD-type" evidence="15">
    <location>
        <begin position="2464"/>
        <end position="2516"/>
    </location>
</feature>
<feature type="region of interest" description="Disordered" evidence="13">
    <location>
        <begin position="460"/>
        <end position="530"/>
    </location>
</feature>
<evidence type="ECO:0000256" key="3">
    <source>
        <dbReference type="ARBA" id="ARBA00022723"/>
    </source>
</evidence>
<feature type="compositionally biased region" description="Low complexity" evidence="13">
    <location>
        <begin position="2762"/>
        <end position="2777"/>
    </location>
</feature>
<feature type="compositionally biased region" description="Gly residues" evidence="13">
    <location>
        <begin position="273"/>
        <end position="287"/>
    </location>
</feature>
<dbReference type="InterPro" id="IPR036427">
    <property type="entry name" value="Bromodomain-like_sf"/>
</dbReference>
<evidence type="ECO:0000256" key="10">
    <source>
        <dbReference type="ARBA" id="ARBA00023242"/>
    </source>
</evidence>
<sequence length="2962" mass="321335">MDKDGDKKGGDKKGGQSGAGLGGAAGVPDPASLLDAASLFAYWGRDPSAMAAAAASNPLFGSQFAMPGGLGGLMPNAAAAAAAASGGGTDRYQMSHSHPNTMAVAASQAASLAGLHSSWWSMAQLAAQDYFARLQASGMSQLQFPHGAAELAGAFPGGLGALGAMGAAGAAGAAAAGNSGPGGSNGKGSGGSKGKKRDRSSNSNSSNASSTGGGAGGMGGGGSGGYKNSSSPSVSQAAAAAAYKQSLYSQATLHKELMAITAAAAAAQSQQGAGSGGMGGGGAGGQSGSSKSKSSSSSHGSGGGSGGGGRGGGSGGNNLNANDVLSLTRGSSSSPSVNSSKSQQPSPSVTISASNLSNTSPGNHLQNLSRGGKDSGGKGSSAADLSLSASMNALNTLSQFGNLDLATQQNVTATMNALAASSAKAKDYMSSGILNDPSSLLGVRLPPDTEIIKYTSSIVGSKASGSSGRGNKRARMESNEYGQQGATSGGSMTTGGNGNNSNNSGGATNLSGLGSMGSGGNSGGGNNDRIEVIKLPPTITSNGVYNAGKGKDAMSDPISEWAGLNLSSKSSSSMASSLAAAAAAAVAAAVNEPQDDAPLNLSMKPSKSSDSRESPAPPSGSSTPSANSLQSLSTITAALGASGGSSDSTPRSRRKSNNKNRSSAAAAAAAAASADPAVSAAGFVLGGSASSDGGLNNSLHSSTISSLLLAASGASGGTGTTTTASSSSNNSGNGILQSSGGSVVATQLGLNSSLSELLKISNYEESDYAALSGSSQFKEGRPRNLGRGVSKPKKNTVASLLAQSRAVGSKPLTAQQLLTQEAEIEKLRQVMIEASQSMDSTSNTNTDTESVAESGMSESEGEEQINVKELRVPLEKGWRRETVIRGLTKNGQIKGDVFYYPPQSLNKMKGMNQVQLYLDQFKPKDLSRDNFSFSAKAIVGTFLQPAPPPYATDGEYIKMTDVEVARRLEELKMFTRHTALNVEQRIEIAKQQQALRDAKKMAKDEISKNKEKARQAKEAERNERLEQQRREREMKNQQALEAKKKREEEIARQKAEEAARKQQEKELKRQQAILQKEQELQKQKELMYAVEMERERRRQHMALIKQLELRRKFEEKEKKKHQVILDKLIQREKKLAMRKRDTSILQELRKPLEDSEIGEQTELFTIPRISGLKLTGQGFSDLLMVFEFLHNFGETLGFGESTEMETLPTLQTLHAALTSDNAVEAEEELLSVMTHLLVCAIEDPGIPNPGRHTTLLGQTLRQADITHSNVSEILRIYLYAVAHGEVRQQSGINLERERERHHLPTEEDIKTASDKNRQFYELLSENTRYKLSELLKDKPFVSINPATKAQILAMLCNDLLLNKAVCKQIESSLETQAQLKKDRYVLDNKIRKYKMLVARKQRIEQYEKAQAAALEKSLSMKAAEEAKRAEEAAAAANAENISTNPTDPQEQPEQPQSGEEKTEGVTENAEETTTVPEVTQTTAPIPEPEQNHKDDAPLTSSQEPLNNGMSVTTDESPIKAPPTPMHDDSMMKSKDMSFNEMSDMSGLNVSQQPSAANDTDNPFSKSMIHDAPSERNDDDNSDLESEGTQLEEDEDAQLTAEEAQRKYERILETSFQNKQQLEHALNQLRVKCYGQDRYWRRYWNLSKCGGIYVEAMESAQQDMYKYENALEELHASQESASAEESAVPETAPAEEPMEVEIPLEDDIPRFIPTIADIVKRDRDKNKENKDSNDFPHHIGLEERKRKRSNRSRKKHEFFNQENANDSESQDVQEEDNSRTSFSNCEETRTDSQSEAEPQSQPMPMPVDDSHKMQPVMAMPQVQEPPVPAPIQLGAKKKRDEDHLMDIEDSIPTAILVQKGNNHDETKIVEVNNQIGGVNVNRQQDDGDVQLIQEETPTITIPDDDTQDGESHRHESDQMTTDNPSMMSSANGGNGSNCDIKPKLENGEIGGSGGEMGEIIGAGGQDVEMGEIKDQKLIKYEFKRDDDCLMERWFSIVDKDLPLSSTECPLPSLKGTTPAAMARQVYTNITCKEICQSQGNRWDIGNNIQFFSVPLEKGVEILFKNESFLSLSGLNEEEMNDVIAKRVKKDPEQLADLKPQLIPVTPKRESTDDSHSDIKSEMKQEGESEEFGSFSLPAYMTLTLSNLTAYVQCDQFQPLQMTPEEEKQMEEIKTRGFLKKPDVKPVPKDFRHGWWKINDIDELNELIKSLNPRGVRERNLRQNLLESLSEGVNLSTPYPISHLDEPTPQNSWAETEAWNSWRPAIARRVEVALLDQIEAMEDKVASASMQIKGWQMPSRDGDNESEVAEEVTIDLLRERIAGLEAAIERRYLKPPLGINTTEAQMAVIAQQEHHHSMANSSTCSNSSEDENIPKGLVSWRDAVERSVTTAQLSMALYVLESCVAWDKSIMKANCQFCQSGEQEDKLLLCDGCDRGYHTYCFKPRMDKIPDGDWYCFECKNKATGDRKCIVCGGLRPPPLGKMVYCELCPRAYHQDCYIPPLLKYPRGKWYCQNCISKAPPKKKPTRKPPKDKHNSSSSQLNQSSLSNQSANHSLNSSHEEIPPSTPTPGMPVTPLSNSGSNINSTPLSPAHSVASTTHEEPSSSSTVPASQPCSTSMPLQPDFSQHQQQQLQQMQHQQPQAIAYPQQPPQYANLEGTPVSGMLNSFQLPQPVANNYDPQQQYQQYYQSQQQHHQYYQQYNSFAQQQQPHQESHLFQPASSGGNVPNDHSSSMDNSLNISIGSNDGSQFDGHQTPHQQPCQDNSSIATSTPTSGSAGSAEYYSPSSANACASGSGYDSEKHIESCEEQMQPNALISGGGGSSSSSSSSHKSDKKDKKERDEAKEQAKKEKKATKKLMKELAPCKTVLEEMEVHEDSWPFLLPVNTKQFPTYRKVIKYPMDLSTIKKRLQDMVYKSRDDFITDVRQIFDNCEMFNEDDSPVGTAGHGMRKYFEQRWAELTEKHTS</sequence>
<dbReference type="SMART" id="SM00297">
    <property type="entry name" value="BROMO"/>
    <property type="match status" value="1"/>
</dbReference>
<feature type="region of interest" description="Disordered" evidence="13">
    <location>
        <begin position="595"/>
        <end position="663"/>
    </location>
</feature>
<protein>
    <recommendedName>
        <fullName evidence="20">Bromodomain adjacent to zinc finger domain protein 2B</fullName>
    </recommendedName>
</protein>
<feature type="compositionally biased region" description="Gly residues" evidence="13">
    <location>
        <begin position="514"/>
        <end position="526"/>
    </location>
</feature>
<dbReference type="Gene3D" id="1.20.920.10">
    <property type="entry name" value="Bromodomain-like"/>
    <property type="match status" value="1"/>
</dbReference>
<feature type="compositionally biased region" description="Acidic residues" evidence="13">
    <location>
        <begin position="1576"/>
        <end position="1596"/>
    </location>
</feature>
<dbReference type="InParanoid" id="A0A6I8T663"/>
<evidence type="ECO:0000259" key="15">
    <source>
        <dbReference type="PROSITE" id="PS50016"/>
    </source>
</evidence>
<proteinExistence type="inferred from homology"/>
<feature type="compositionally biased region" description="Low complexity" evidence="13">
    <location>
        <begin position="1465"/>
        <end position="1482"/>
    </location>
</feature>
<keyword evidence="10" id="KW-0539">Nucleus</keyword>
<feature type="compositionally biased region" description="Low complexity" evidence="13">
    <location>
        <begin position="288"/>
        <end position="299"/>
    </location>
</feature>
<feature type="compositionally biased region" description="Low complexity" evidence="13">
    <location>
        <begin position="619"/>
        <end position="649"/>
    </location>
</feature>
<evidence type="ECO:0000256" key="12">
    <source>
        <dbReference type="PROSITE-ProRule" id="PRU00146"/>
    </source>
</evidence>
<feature type="compositionally biased region" description="Low complexity" evidence="13">
    <location>
        <begin position="839"/>
        <end position="858"/>
    </location>
</feature>
<feature type="domain" description="PHD-type" evidence="15">
    <location>
        <begin position="2410"/>
        <end position="2460"/>
    </location>
</feature>
<dbReference type="PROSITE" id="PS01359">
    <property type="entry name" value="ZF_PHD_1"/>
    <property type="match status" value="1"/>
</dbReference>
<accession>A0A6I8T663</accession>
<dbReference type="Gene3D" id="3.30.890.10">
    <property type="entry name" value="Methyl-cpg-binding Protein 2, Chain A"/>
    <property type="match status" value="1"/>
</dbReference>
<feature type="region of interest" description="Disordered" evidence="13">
    <location>
        <begin position="2702"/>
        <end position="2795"/>
    </location>
</feature>
<dbReference type="InterPro" id="IPR011011">
    <property type="entry name" value="Znf_FYVE_PHD"/>
</dbReference>
<evidence type="ECO:0000256" key="7">
    <source>
        <dbReference type="ARBA" id="ARBA00023054"/>
    </source>
</evidence>
<evidence type="ECO:0000256" key="13">
    <source>
        <dbReference type="SAM" id="MobiDB-lite"/>
    </source>
</evidence>
<feature type="region of interest" description="Disordered" evidence="13">
    <location>
        <begin position="1002"/>
        <end position="1063"/>
    </location>
</feature>
<feature type="region of interest" description="Disordered" evidence="13">
    <location>
        <begin position="1721"/>
        <end position="1808"/>
    </location>
</feature>
<feature type="compositionally biased region" description="Gly residues" evidence="13">
    <location>
        <begin position="300"/>
        <end position="316"/>
    </location>
</feature>
<dbReference type="PRINTS" id="PR00503">
    <property type="entry name" value="BROMODOMAIN"/>
</dbReference>
<dbReference type="Pfam" id="PF01429">
    <property type="entry name" value="MBD"/>
    <property type="match status" value="1"/>
</dbReference>
<feature type="region of interest" description="Disordered" evidence="13">
    <location>
        <begin position="2518"/>
        <end position="2674"/>
    </location>
</feature>
<dbReference type="SMART" id="SM00571">
    <property type="entry name" value="DDT"/>
    <property type="match status" value="1"/>
</dbReference>
<evidence type="ECO:0000259" key="14">
    <source>
        <dbReference type="PROSITE" id="PS50014"/>
    </source>
</evidence>
<dbReference type="FunCoup" id="A0A6I8T663">
    <property type="interactions" value="1044"/>
</dbReference>
<dbReference type="PROSITE" id="PS50827">
    <property type="entry name" value="DDT"/>
    <property type="match status" value="1"/>
</dbReference>
<gene>
    <name evidence="18" type="primary">5573115</name>
</gene>
<dbReference type="GO" id="GO:0003677">
    <property type="term" value="F:DNA binding"/>
    <property type="evidence" value="ECO:0007669"/>
    <property type="project" value="InterPro"/>
</dbReference>
<dbReference type="Pfam" id="PF02791">
    <property type="entry name" value="DDT"/>
    <property type="match status" value="1"/>
</dbReference>
<feature type="region of interest" description="Disordered" evidence="13">
    <location>
        <begin position="1"/>
        <end position="25"/>
    </location>
</feature>
<feature type="compositionally biased region" description="Polar residues" evidence="13">
    <location>
        <begin position="2716"/>
        <end position="2761"/>
    </location>
</feature>
<dbReference type="SUPFAM" id="SSF54171">
    <property type="entry name" value="DNA-binding domain"/>
    <property type="match status" value="1"/>
</dbReference>
<evidence type="ECO:0000259" key="16">
    <source>
        <dbReference type="PROSITE" id="PS50827"/>
    </source>
</evidence>
<feature type="compositionally biased region" description="Low complexity" evidence="13">
    <location>
        <begin position="201"/>
        <end position="210"/>
    </location>
</feature>
<feature type="region of interest" description="Disordered" evidence="13">
    <location>
        <begin position="2103"/>
        <end position="2126"/>
    </location>
</feature>
<dbReference type="PROSITE" id="PS00633">
    <property type="entry name" value="BROMODOMAIN_1"/>
    <property type="match status" value="1"/>
</dbReference>
<dbReference type="Pfam" id="PF00628">
    <property type="entry name" value="PHD"/>
    <property type="match status" value="2"/>
</dbReference>
<dbReference type="PROSITE" id="PS50016">
    <property type="entry name" value="ZF_PHD_2"/>
    <property type="match status" value="2"/>
</dbReference>
<feature type="compositionally biased region" description="Basic residues" evidence="13">
    <location>
        <begin position="2518"/>
        <end position="2529"/>
    </location>
</feature>
<dbReference type="InterPro" id="IPR018359">
    <property type="entry name" value="Bromodomain_CS"/>
</dbReference>
<dbReference type="InterPro" id="IPR013083">
    <property type="entry name" value="Znf_RING/FYVE/PHD"/>
</dbReference>
<keyword evidence="19" id="KW-1185">Reference proteome</keyword>
<dbReference type="InterPro" id="IPR001965">
    <property type="entry name" value="Znf_PHD"/>
</dbReference>
<organism evidence="18 19">
    <name type="scientific">Aedes aegypti</name>
    <name type="common">Yellowfever mosquito</name>
    <name type="synonym">Culex aegypti</name>
    <dbReference type="NCBI Taxonomy" id="7159"/>
    <lineage>
        <taxon>Eukaryota</taxon>
        <taxon>Metazoa</taxon>
        <taxon>Ecdysozoa</taxon>
        <taxon>Arthropoda</taxon>
        <taxon>Hexapoda</taxon>
        <taxon>Insecta</taxon>
        <taxon>Pterygota</taxon>
        <taxon>Neoptera</taxon>
        <taxon>Endopterygota</taxon>
        <taxon>Diptera</taxon>
        <taxon>Nematocera</taxon>
        <taxon>Culicoidea</taxon>
        <taxon>Culicidae</taxon>
        <taxon>Culicinae</taxon>
        <taxon>Aedini</taxon>
        <taxon>Aedes</taxon>
        <taxon>Stegomyia</taxon>
    </lineage>
</organism>
<dbReference type="CDD" id="cd05503">
    <property type="entry name" value="Bromo_BAZ2A_B_like"/>
    <property type="match status" value="1"/>
</dbReference>
<evidence type="ECO:0000256" key="4">
    <source>
        <dbReference type="ARBA" id="ARBA00022771"/>
    </source>
</evidence>
<dbReference type="Gene3D" id="3.30.40.10">
    <property type="entry name" value="Zinc/RING finger domain, C3HC4 (zinc finger)"/>
    <property type="match status" value="2"/>
</dbReference>
<keyword evidence="6" id="KW-0805">Transcription regulation</keyword>
<keyword evidence="5" id="KW-0862">Zinc</keyword>
<comment type="similarity">
    <text evidence="2">Belongs to the WAL family.</text>
</comment>
<dbReference type="InterPro" id="IPR018501">
    <property type="entry name" value="DDT_dom"/>
</dbReference>
<feature type="compositionally biased region" description="Gly residues" evidence="13">
    <location>
        <begin position="179"/>
        <end position="192"/>
    </location>
</feature>
<evidence type="ECO:0000259" key="17">
    <source>
        <dbReference type="PROSITE" id="PS50982"/>
    </source>
</evidence>
<feature type="domain" description="MBD" evidence="17">
    <location>
        <begin position="864"/>
        <end position="938"/>
    </location>
</feature>
<evidence type="ECO:0000256" key="2">
    <source>
        <dbReference type="ARBA" id="ARBA00007444"/>
    </source>
</evidence>
<evidence type="ECO:0008006" key="20">
    <source>
        <dbReference type="Google" id="ProtNLM"/>
    </source>
</evidence>
<feature type="compositionally biased region" description="Polar residues" evidence="13">
    <location>
        <begin position="1917"/>
        <end position="1926"/>
    </location>
</feature>
<dbReference type="PANTHER" id="PTHR45915">
    <property type="entry name" value="TRANSCRIPTION INTERMEDIARY FACTOR"/>
    <property type="match status" value="1"/>
</dbReference>
<dbReference type="InterPro" id="IPR019787">
    <property type="entry name" value="Znf_PHD-finger"/>
</dbReference>
<dbReference type="EnsemblMetazoa" id="AAEL001992-RN">
    <property type="protein sequence ID" value="AAEL001992-PN"/>
    <property type="gene ID" value="AAEL001992"/>
</dbReference>
<feature type="compositionally biased region" description="Polar residues" evidence="13">
    <location>
        <begin position="2573"/>
        <end position="2586"/>
    </location>
</feature>
<feature type="compositionally biased region" description="Basic residues" evidence="13">
    <location>
        <begin position="1744"/>
        <end position="1755"/>
    </location>
</feature>
<feature type="compositionally biased region" description="Basic and acidic residues" evidence="13">
    <location>
        <begin position="2827"/>
        <end position="2845"/>
    </location>
</feature>
<feature type="region of interest" description="Disordered" evidence="13">
    <location>
        <begin position="271"/>
        <end position="383"/>
    </location>
</feature>
<feature type="compositionally biased region" description="Low complexity" evidence="13">
    <location>
        <begin position="2534"/>
        <end position="2555"/>
    </location>
</feature>
<dbReference type="PANTHER" id="PTHR45915:SF2">
    <property type="entry name" value="TOUTATIS, ISOFORM E"/>
    <property type="match status" value="1"/>
</dbReference>
<dbReference type="EnsemblMetazoa" id="AAEL001992-RD">
    <property type="protein sequence ID" value="AAEL001992-PD"/>
    <property type="gene ID" value="AAEL001992"/>
</dbReference>
<feature type="compositionally biased region" description="Polar residues" evidence="13">
    <location>
        <begin position="350"/>
        <end position="369"/>
    </location>
</feature>
<dbReference type="GO" id="GO:0005634">
    <property type="term" value="C:nucleus"/>
    <property type="evidence" value="ECO:0007669"/>
    <property type="project" value="UniProtKB-SubCell"/>
</dbReference>
<dbReference type="EnsemblMetazoa" id="AAEL001992-RF">
    <property type="protein sequence ID" value="AAEL001992-PF"/>
    <property type="gene ID" value="AAEL001992"/>
</dbReference>
<dbReference type="Pfam" id="PF15613">
    <property type="entry name" value="WSD"/>
    <property type="match status" value="2"/>
</dbReference>
<dbReference type="InterPro" id="IPR001739">
    <property type="entry name" value="Methyl_CpG_DNA-bd"/>
</dbReference>
<feature type="compositionally biased region" description="Gly residues" evidence="13">
    <location>
        <begin position="211"/>
        <end position="225"/>
    </location>
</feature>
<dbReference type="SMART" id="SM00391">
    <property type="entry name" value="MBD"/>
    <property type="match status" value="1"/>
</dbReference>
<dbReference type="CDD" id="cd15545">
    <property type="entry name" value="PHD_BAZ2A_like"/>
    <property type="match status" value="1"/>
</dbReference>
<feature type="compositionally biased region" description="Low complexity" evidence="13">
    <location>
        <begin position="331"/>
        <end position="349"/>
    </location>
</feature>
<evidence type="ECO:0000313" key="19">
    <source>
        <dbReference type="Proteomes" id="UP000008820"/>
    </source>
</evidence>
<evidence type="ECO:0000256" key="11">
    <source>
        <dbReference type="PROSITE-ProRule" id="PRU00035"/>
    </source>
</evidence>
<dbReference type="GO" id="GO:0008270">
    <property type="term" value="F:zinc ion binding"/>
    <property type="evidence" value="ECO:0007669"/>
    <property type="project" value="UniProtKB-KW"/>
</dbReference>
<feature type="compositionally biased region" description="Polar residues" evidence="13">
    <location>
        <begin position="2606"/>
        <end position="2623"/>
    </location>
</feature>
<keyword evidence="3" id="KW-0479">Metal-binding</keyword>
<evidence type="ECO:0000256" key="6">
    <source>
        <dbReference type="ARBA" id="ARBA00023015"/>
    </source>
</evidence>
<dbReference type="Proteomes" id="UP000008820">
    <property type="component" value="Chromosome 2"/>
</dbReference>
<evidence type="ECO:0000256" key="8">
    <source>
        <dbReference type="ARBA" id="ARBA00023117"/>
    </source>
</evidence>
<dbReference type="InterPro" id="IPR037374">
    <property type="entry name" value="BAZ2A/B_Bromo"/>
</dbReference>
<dbReference type="EnsemblMetazoa" id="AAEL001992-RC">
    <property type="protein sequence ID" value="AAEL001992-PC"/>
    <property type="gene ID" value="AAEL001992"/>
</dbReference>
<reference evidence="18" key="2">
    <citation type="submission" date="2020-05" db="UniProtKB">
        <authorList>
            <consortium name="EnsemblMetazoa"/>
        </authorList>
    </citation>
    <scope>IDENTIFICATION</scope>
    <source>
        <strain evidence="18">LVP_AGWG</strain>
    </source>
</reference>
<dbReference type="InterPro" id="IPR016177">
    <property type="entry name" value="DNA-bd_dom_sf"/>
</dbReference>
<feature type="region of interest" description="Disordered" evidence="13">
    <location>
        <begin position="1674"/>
        <end position="1706"/>
    </location>
</feature>
<feature type="compositionally biased region" description="Polar residues" evidence="13">
    <location>
        <begin position="2661"/>
        <end position="2674"/>
    </location>
</feature>
<dbReference type="SMART" id="SM00249">
    <property type="entry name" value="PHD"/>
    <property type="match status" value="2"/>
</dbReference>
<dbReference type="InterPro" id="IPR019786">
    <property type="entry name" value="Zinc_finger_PHD-type_CS"/>
</dbReference>
<evidence type="ECO:0000256" key="1">
    <source>
        <dbReference type="ARBA" id="ARBA00004123"/>
    </source>
</evidence>
<dbReference type="SUPFAM" id="SSF57903">
    <property type="entry name" value="FYVE/PHD zinc finger"/>
    <property type="match status" value="2"/>
</dbReference>
<feature type="compositionally biased region" description="Polar residues" evidence="13">
    <location>
        <begin position="1539"/>
        <end position="1564"/>
    </location>
</feature>
<reference evidence="18 19" key="1">
    <citation type="submission" date="2017-06" db="EMBL/GenBank/DDBJ databases">
        <title>Aedes aegypti genome working group (AGWG) sequencing and assembly.</title>
        <authorList>
            <consortium name="Aedes aegypti Genome Working Group (AGWG)"/>
            <person name="Matthews B.J."/>
        </authorList>
    </citation>
    <scope>NUCLEOTIDE SEQUENCE [LARGE SCALE GENOMIC DNA]</scope>
    <source>
        <strain evidence="18 19">LVP_AGWG</strain>
    </source>
</reference>
<feature type="compositionally biased region" description="Polar residues" evidence="13">
    <location>
        <begin position="1498"/>
        <end position="1515"/>
    </location>
</feature>
<dbReference type="PROSITE" id="PS50014">
    <property type="entry name" value="BROMODOMAIN_2"/>
    <property type="match status" value="1"/>
</dbReference>
<feature type="region of interest" description="Disordered" evidence="13">
    <location>
        <begin position="836"/>
        <end position="864"/>
    </location>
</feature>
<feature type="region of interest" description="Disordered" evidence="13">
    <location>
        <begin position="771"/>
        <end position="792"/>
    </location>
</feature>
<feature type="compositionally biased region" description="Low complexity" evidence="13">
    <location>
        <begin position="1676"/>
        <end position="1694"/>
    </location>
</feature>
<feature type="domain" description="Bromo" evidence="14">
    <location>
        <begin position="2869"/>
        <end position="2939"/>
    </location>
</feature>
<feature type="region of interest" description="Disordered" evidence="13">
    <location>
        <begin position="2810"/>
        <end position="2851"/>
    </location>
</feature>
<evidence type="ECO:0000256" key="5">
    <source>
        <dbReference type="ARBA" id="ARBA00022833"/>
    </source>
</evidence>
<feature type="compositionally biased region" description="Basic and acidic residues" evidence="13">
    <location>
        <begin position="2105"/>
        <end position="2125"/>
    </location>
</feature>
<dbReference type="SUPFAM" id="SSF47370">
    <property type="entry name" value="Bromodomain"/>
    <property type="match status" value="1"/>
</dbReference>
<feature type="compositionally biased region" description="Polar residues" evidence="13">
    <location>
        <begin position="1792"/>
        <end position="1801"/>
    </location>
</feature>
<dbReference type="PROSITE" id="PS50982">
    <property type="entry name" value="MBD"/>
    <property type="match status" value="1"/>
</dbReference>
<feature type="compositionally biased region" description="Polar residues" evidence="13">
    <location>
        <begin position="317"/>
        <end position="330"/>
    </location>
</feature>
<dbReference type="Pfam" id="PF00439">
    <property type="entry name" value="Bromodomain"/>
    <property type="match status" value="1"/>
</dbReference>
<feature type="compositionally biased region" description="Acidic residues" evidence="13">
    <location>
        <begin position="1695"/>
        <end position="1705"/>
    </location>
</feature>
<dbReference type="OrthoDB" id="784962at2759"/>
<dbReference type="EnsemblMetazoa" id="AAEL001992-RT">
    <property type="protein sequence ID" value="AAEL001992-PT"/>
    <property type="gene ID" value="AAEL001992"/>
</dbReference>
<comment type="subcellular location">
    <subcellularLocation>
        <location evidence="1">Nucleus</location>
    </subcellularLocation>
</comment>
<feature type="region of interest" description="Disordered" evidence="13">
    <location>
        <begin position="173"/>
        <end position="232"/>
    </location>
</feature>
<feature type="domain" description="DDT" evidence="16">
    <location>
        <begin position="1176"/>
        <end position="1243"/>
    </location>
</feature>
<keyword evidence="4 12" id="KW-0863">Zinc-finger</keyword>
<dbReference type="InterPro" id="IPR028941">
    <property type="entry name" value="WHIM2_dom"/>
</dbReference>
<dbReference type="FunFam" id="3.30.40.10:FF:000199">
    <property type="entry name" value="Bromodomain adjacent to zinc finger domain 2B"/>
    <property type="match status" value="1"/>
</dbReference>
<feature type="compositionally biased region" description="Low complexity" evidence="13">
    <location>
        <begin position="499"/>
        <end position="513"/>
    </location>
</feature>
<feature type="compositionally biased region" description="Basic and acidic residues" evidence="13">
    <location>
        <begin position="1525"/>
        <end position="1537"/>
    </location>
</feature>
<dbReference type="EnsemblMetazoa" id="AAEL001992-RI">
    <property type="protein sequence ID" value="AAEL001992-PI"/>
    <property type="gene ID" value="AAEL001992"/>
</dbReference>
<feature type="compositionally biased region" description="Low complexity" evidence="13">
    <location>
        <begin position="482"/>
        <end position="491"/>
    </location>
</feature>
<keyword evidence="7" id="KW-0175">Coiled coil</keyword>
<feature type="region of interest" description="Disordered" evidence="13">
    <location>
        <begin position="1898"/>
        <end position="1938"/>
    </location>
</feature>
<dbReference type="GO" id="GO:0000785">
    <property type="term" value="C:chromatin"/>
    <property type="evidence" value="ECO:0007669"/>
    <property type="project" value="TreeGrafter"/>
</dbReference>
<keyword evidence="9" id="KW-0804">Transcription</keyword>
<keyword evidence="8 11" id="KW-0103">Bromodomain</keyword>
<dbReference type="CDD" id="cd15489">
    <property type="entry name" value="PHD_SF"/>
    <property type="match status" value="1"/>
</dbReference>
<name>A0A6I8T663_AEDAE</name>
<feature type="compositionally biased region" description="Gly residues" evidence="13">
    <location>
        <begin position="15"/>
        <end position="25"/>
    </location>
</feature>
<evidence type="ECO:0000256" key="9">
    <source>
        <dbReference type="ARBA" id="ARBA00023163"/>
    </source>
</evidence>